<evidence type="ECO:0000256" key="8">
    <source>
        <dbReference type="ARBA" id="ARBA00023163"/>
    </source>
</evidence>
<feature type="region of interest" description="Disordered" evidence="10">
    <location>
        <begin position="570"/>
        <end position="611"/>
    </location>
</feature>
<dbReference type="PANTHER" id="PTHR30258:SF2">
    <property type="entry name" value="COMG OPERON PROTEIN 1"/>
    <property type="match status" value="1"/>
</dbReference>
<evidence type="ECO:0000313" key="13">
    <source>
        <dbReference type="Proteomes" id="UP000030700"/>
    </source>
</evidence>
<dbReference type="InterPro" id="IPR037257">
    <property type="entry name" value="T2SS_E_N_sf"/>
</dbReference>
<feature type="region of interest" description="Disordered" evidence="10">
    <location>
        <begin position="156"/>
        <end position="186"/>
    </location>
</feature>
<evidence type="ECO:0000256" key="10">
    <source>
        <dbReference type="SAM" id="MobiDB-lite"/>
    </source>
</evidence>
<dbReference type="STRING" id="1499966.U14_01759"/>
<dbReference type="Gene3D" id="3.30.450.90">
    <property type="match status" value="1"/>
</dbReference>
<sequence>MADESRLGKALLKAGVITPPQLDEALRDQQREKISLIPLLVQKGWCRERDIVHALSVTLHIRTIDVKDALLSQKIVRMVPKSLANSHHVLPVLVQNNTLFVAMENPLDREVIHDIESHTNMQVTPVLATSSDLHDAIRRHYSMSEYVSTMLNHVEETEETKLAPSPKPPAAKPSQTPKAESDAKQKQSQIVRLWNMIFSEGIKARASDIHIEPGEQHVRVRYRIDGMLTRGINLPKEIYKPLLSRIKVLSGMDIMTRHSSQDGHIRVNYANRTVDLRVSTVVTNQGEQIVVRILDRTSRFYNITRLGLSAEQLTLYETFIEQTQGLILATGPTGSGKTTTLYALLHEMKDGARHIVTIEDPIEYQLEGISQIQVTPNTGMTFASGLRSILRQDPNVILVGEIRDAETASVAMQAAETGHLVLSTLHTTDAVSSIYRLATLGIPVDVIASNLLAAVGQRLVRRICPRCIKEYTPTQHELETLGLHGSQADFVFYHGEGCKACKNTGYYGQIGVFEMFIPTERLRNAIAKGANKQQLQRLAVESGMKTLFETGIEKVMQGMTSVEELLRVTSPKPKEAKKAPSKPIKPKPAAIVPPQAQEVAPPKPKEVAPEPAPTTLTCPQCHATLQPAWLICPMCGWLKREKPAKPEVTDFAELEEVTEVESQPQPVTSSQVDIPKWKERIVIAEDDPDASMMIKFFLQRQGYHVILANDGEEALEKIREERPDVVILDINMPKLDGFGVCKAMRAKVETMFTPVIMLTALSSIESKIQGLSLGADDYITKPFHPGELGARIEAILRRSYQHEVIQK</sequence>
<dbReference type="Pfam" id="PF05157">
    <property type="entry name" value="MshEN"/>
    <property type="match status" value="1"/>
</dbReference>
<dbReference type="GO" id="GO:0000160">
    <property type="term" value="P:phosphorelay signal transduction system"/>
    <property type="evidence" value="ECO:0007669"/>
    <property type="project" value="UniProtKB-KW"/>
</dbReference>
<evidence type="ECO:0000256" key="1">
    <source>
        <dbReference type="ARBA" id="ARBA00006611"/>
    </source>
</evidence>
<evidence type="ECO:0000256" key="6">
    <source>
        <dbReference type="ARBA" id="ARBA00023015"/>
    </source>
</evidence>
<organism evidence="12">
    <name type="scientific">Candidatus Moduliflexus flocculans</name>
    <dbReference type="NCBI Taxonomy" id="1499966"/>
    <lineage>
        <taxon>Bacteria</taxon>
        <taxon>Candidatus Moduliflexota</taxon>
        <taxon>Candidatus Moduliflexia</taxon>
        <taxon>Candidatus Moduliflexales</taxon>
        <taxon>Candidatus Moduliflexaceae</taxon>
    </lineage>
</organism>
<dbReference type="EMBL" id="DF820456">
    <property type="protein sequence ID" value="GAK50528.1"/>
    <property type="molecule type" value="Genomic_DNA"/>
</dbReference>
<dbReference type="SMART" id="SM00382">
    <property type="entry name" value="AAA"/>
    <property type="match status" value="1"/>
</dbReference>
<keyword evidence="8" id="KW-0804">Transcription</keyword>
<protein>
    <submittedName>
        <fullName evidence="12">Type IV pilus assembly protein PilB</fullName>
    </submittedName>
</protein>
<dbReference type="GO" id="GO:0005524">
    <property type="term" value="F:ATP binding"/>
    <property type="evidence" value="ECO:0007669"/>
    <property type="project" value="UniProtKB-KW"/>
</dbReference>
<dbReference type="InterPro" id="IPR001482">
    <property type="entry name" value="T2SS/T4SS_dom"/>
</dbReference>
<dbReference type="SUPFAM" id="SSF52540">
    <property type="entry name" value="P-loop containing nucleoside triphosphate hydrolases"/>
    <property type="match status" value="1"/>
</dbReference>
<keyword evidence="13" id="KW-1185">Reference proteome</keyword>
<dbReference type="AlphaFoldDB" id="A0A0S6VSY2"/>
<dbReference type="Gene3D" id="3.40.50.2300">
    <property type="match status" value="1"/>
</dbReference>
<dbReference type="CDD" id="cd17574">
    <property type="entry name" value="REC_OmpR"/>
    <property type="match status" value="1"/>
</dbReference>
<dbReference type="FunFam" id="3.40.50.2300:FF:000001">
    <property type="entry name" value="DNA-binding response regulator PhoB"/>
    <property type="match status" value="1"/>
</dbReference>
<dbReference type="InterPro" id="IPR007831">
    <property type="entry name" value="T2SS_GspE_N"/>
</dbReference>
<evidence type="ECO:0000256" key="9">
    <source>
        <dbReference type="PROSITE-ProRule" id="PRU00169"/>
    </source>
</evidence>
<keyword evidence="4" id="KW-0067">ATP-binding</keyword>
<evidence type="ECO:0000256" key="5">
    <source>
        <dbReference type="ARBA" id="ARBA00023012"/>
    </source>
</evidence>
<dbReference type="GO" id="GO:0005886">
    <property type="term" value="C:plasma membrane"/>
    <property type="evidence" value="ECO:0007669"/>
    <property type="project" value="TreeGrafter"/>
</dbReference>
<dbReference type="SMART" id="SM00448">
    <property type="entry name" value="REC"/>
    <property type="match status" value="1"/>
</dbReference>
<dbReference type="Pfam" id="PF00072">
    <property type="entry name" value="Response_reg"/>
    <property type="match status" value="1"/>
</dbReference>
<name>A0A0S6VSY2_9BACT</name>
<dbReference type="GO" id="GO:0016887">
    <property type="term" value="F:ATP hydrolysis activity"/>
    <property type="evidence" value="ECO:0007669"/>
    <property type="project" value="TreeGrafter"/>
</dbReference>
<evidence type="ECO:0000256" key="7">
    <source>
        <dbReference type="ARBA" id="ARBA00023125"/>
    </source>
</evidence>
<dbReference type="InterPro" id="IPR027417">
    <property type="entry name" value="P-loop_NTPase"/>
</dbReference>
<keyword evidence="6" id="KW-0805">Transcription regulation</keyword>
<evidence type="ECO:0000256" key="2">
    <source>
        <dbReference type="ARBA" id="ARBA00022553"/>
    </source>
</evidence>
<dbReference type="Gene3D" id="3.40.50.300">
    <property type="entry name" value="P-loop containing nucleotide triphosphate hydrolases"/>
    <property type="match status" value="1"/>
</dbReference>
<dbReference type="Pfam" id="PF00437">
    <property type="entry name" value="T2SSE"/>
    <property type="match status" value="1"/>
</dbReference>
<dbReference type="Gene3D" id="3.30.300.160">
    <property type="entry name" value="Type II secretion system, protein E, N-terminal domain"/>
    <property type="match status" value="1"/>
</dbReference>
<dbReference type="InterPro" id="IPR003593">
    <property type="entry name" value="AAA+_ATPase"/>
</dbReference>
<dbReference type="Proteomes" id="UP000030700">
    <property type="component" value="Unassembled WGS sequence"/>
</dbReference>
<evidence type="ECO:0000259" key="11">
    <source>
        <dbReference type="PROSITE" id="PS50110"/>
    </source>
</evidence>
<gene>
    <name evidence="12" type="ORF">U14_01759</name>
</gene>
<keyword evidence="3" id="KW-0547">Nucleotide-binding</keyword>
<dbReference type="PANTHER" id="PTHR30258">
    <property type="entry name" value="TYPE II SECRETION SYSTEM PROTEIN GSPE-RELATED"/>
    <property type="match status" value="1"/>
</dbReference>
<dbReference type="InterPro" id="IPR011006">
    <property type="entry name" value="CheY-like_superfamily"/>
</dbReference>
<keyword evidence="2 9" id="KW-0597">Phosphoprotein</keyword>
<accession>A0A0S6VSY2</accession>
<feature type="compositionally biased region" description="Low complexity" evidence="10">
    <location>
        <begin position="587"/>
        <end position="600"/>
    </location>
</feature>
<dbReference type="SUPFAM" id="SSF52172">
    <property type="entry name" value="CheY-like"/>
    <property type="match status" value="1"/>
</dbReference>
<feature type="domain" description="Response regulatory" evidence="11">
    <location>
        <begin position="680"/>
        <end position="796"/>
    </location>
</feature>
<dbReference type="HOGENOM" id="CLU_013446_10_3_0"/>
<evidence type="ECO:0000313" key="12">
    <source>
        <dbReference type="EMBL" id="GAK50528.1"/>
    </source>
</evidence>
<feature type="modified residue" description="4-aspartylphosphate" evidence="9">
    <location>
        <position position="729"/>
    </location>
</feature>
<dbReference type="CDD" id="cd01129">
    <property type="entry name" value="PulE-GspE-like"/>
    <property type="match status" value="1"/>
</dbReference>
<dbReference type="GO" id="GO:0003677">
    <property type="term" value="F:DNA binding"/>
    <property type="evidence" value="ECO:0007669"/>
    <property type="project" value="UniProtKB-KW"/>
</dbReference>
<keyword evidence="7" id="KW-0238">DNA-binding</keyword>
<comment type="similarity">
    <text evidence="1">Belongs to the GSP E family.</text>
</comment>
<evidence type="ECO:0000256" key="4">
    <source>
        <dbReference type="ARBA" id="ARBA00022840"/>
    </source>
</evidence>
<dbReference type="SUPFAM" id="SSF160246">
    <property type="entry name" value="EspE N-terminal domain-like"/>
    <property type="match status" value="1"/>
</dbReference>
<proteinExistence type="inferred from homology"/>
<keyword evidence="5" id="KW-0902">Two-component regulatory system</keyword>
<dbReference type="InterPro" id="IPR001789">
    <property type="entry name" value="Sig_transdc_resp-reg_receiver"/>
</dbReference>
<reference evidence="12" key="1">
    <citation type="journal article" date="2015" name="PeerJ">
        <title>First genomic representation of candidate bacterial phylum KSB3 points to enhanced environmental sensing as a trigger of wastewater bulking.</title>
        <authorList>
            <person name="Sekiguchi Y."/>
            <person name="Ohashi A."/>
            <person name="Parks D.H."/>
            <person name="Yamauchi T."/>
            <person name="Tyson G.W."/>
            <person name="Hugenholtz P."/>
        </authorList>
    </citation>
    <scope>NUCLEOTIDE SEQUENCE [LARGE SCALE GENOMIC DNA]</scope>
</reference>
<evidence type="ECO:0000256" key="3">
    <source>
        <dbReference type="ARBA" id="ARBA00022741"/>
    </source>
</evidence>
<dbReference type="PROSITE" id="PS50110">
    <property type="entry name" value="RESPONSE_REGULATORY"/>
    <property type="match status" value="1"/>
</dbReference>